<accession>A0A9P6Y169</accession>
<feature type="region of interest" description="Disordered" evidence="4">
    <location>
        <begin position="140"/>
        <end position="165"/>
    </location>
</feature>
<evidence type="ECO:0000313" key="8">
    <source>
        <dbReference type="Proteomes" id="UP000717996"/>
    </source>
</evidence>
<dbReference type="PROSITE" id="PS50302">
    <property type="entry name" value="PUM"/>
    <property type="match status" value="2"/>
</dbReference>
<evidence type="ECO:0000256" key="4">
    <source>
        <dbReference type="SAM" id="MobiDB-lite"/>
    </source>
</evidence>
<dbReference type="Gene3D" id="1.25.10.10">
    <property type="entry name" value="Leucine-rich Repeat Variant"/>
    <property type="match status" value="1"/>
</dbReference>
<dbReference type="AlphaFoldDB" id="A0A9P6Y169"/>
<dbReference type="SMART" id="SM00025">
    <property type="entry name" value="Pumilio"/>
    <property type="match status" value="6"/>
</dbReference>
<evidence type="ECO:0000259" key="6">
    <source>
        <dbReference type="PROSITE" id="PS50303"/>
    </source>
</evidence>
<dbReference type="InterPro" id="IPR000504">
    <property type="entry name" value="RRM_dom"/>
</dbReference>
<dbReference type="Proteomes" id="UP000717996">
    <property type="component" value="Unassembled WGS sequence"/>
</dbReference>
<dbReference type="InterPro" id="IPR012677">
    <property type="entry name" value="Nucleotide-bd_a/b_plait_sf"/>
</dbReference>
<dbReference type="GO" id="GO:0003723">
    <property type="term" value="F:RNA binding"/>
    <property type="evidence" value="ECO:0007669"/>
    <property type="project" value="UniProtKB-UniRule"/>
</dbReference>
<evidence type="ECO:0000256" key="1">
    <source>
        <dbReference type="ARBA" id="ARBA00022737"/>
    </source>
</evidence>
<organism evidence="7 8">
    <name type="scientific">Rhizopus oryzae</name>
    <name type="common">Mucormycosis agent</name>
    <name type="synonym">Rhizopus arrhizus var. delemar</name>
    <dbReference type="NCBI Taxonomy" id="64495"/>
    <lineage>
        <taxon>Eukaryota</taxon>
        <taxon>Fungi</taxon>
        <taxon>Fungi incertae sedis</taxon>
        <taxon>Mucoromycota</taxon>
        <taxon>Mucoromycotina</taxon>
        <taxon>Mucoromycetes</taxon>
        <taxon>Mucorales</taxon>
        <taxon>Mucorineae</taxon>
        <taxon>Rhizopodaceae</taxon>
        <taxon>Rhizopus</taxon>
    </lineage>
</organism>
<dbReference type="InterPro" id="IPR033133">
    <property type="entry name" value="PUM-HD"/>
</dbReference>
<dbReference type="Pfam" id="PF00806">
    <property type="entry name" value="PUF"/>
    <property type="match status" value="3"/>
</dbReference>
<keyword evidence="2" id="KW-0694">RNA-binding</keyword>
<keyword evidence="1" id="KW-0677">Repeat</keyword>
<evidence type="ECO:0008006" key="9">
    <source>
        <dbReference type="Google" id="ProtNLM"/>
    </source>
</evidence>
<protein>
    <recommendedName>
        <fullName evidence="9">ARM repeat-containing protein</fullName>
    </recommendedName>
</protein>
<feature type="domain" description="PUM-HD" evidence="6">
    <location>
        <begin position="490"/>
        <end position="849"/>
    </location>
</feature>
<dbReference type="EMBL" id="JAANIT010002251">
    <property type="protein sequence ID" value="KAG1537019.1"/>
    <property type="molecule type" value="Genomic_DNA"/>
</dbReference>
<dbReference type="PROSITE" id="PS50303">
    <property type="entry name" value="PUM_HD"/>
    <property type="match status" value="1"/>
</dbReference>
<sequence>MMTSSGTDSSSLNDSEQSISSISDTSNYLVKKWHKKLIHEEQPLIRRPRSETVPTQPLYSLDMIPNNNNTTVLDPSLIQPTFGSSLFNPQTTASIWGDTPVSEQLLTEDDHTIASTFASLGLDEDTNRRTIHTSHSYSSLQFVSQQQQQHHHHHHHHHQQQQQPFIKRHPSIVDFRLHQGNRPRAMSAVDHHRQPEENLQKNIWQSEIRHLRSSEHRRPFLRNSTSSADLLEMMARQRNAGSPIYHQEDTDAPWTYDGSSIEALTESDTFVPSRSLWIGQLDLALTTSELNGMFSKFGAIESIRILPDRECAFINYFGVEEALRARDVLVNKMGSRLGNTIVKVGFGKPEAVPQQQLYIENVQEPTRALWVGNIPNNTTQVMLVDTFSTFGTIESVRVLPHKNCAFINFFNVEEAVMAKRALHNREIMGQGTGAVKTGFAKVPSLKSTVEDESGGESKEQQQQQMMMYMMTELMNNPNMIPAITTERKMIMQEFGEDEKDGPMFQVLHLPQQYFPTIPAVPELGQSRKVDISRLREIKKRMDTGHISLNELEVIAMECLDELVELCSDYIGNTVIQRLFERCSEMTKSMMLEKVAPYLGSIGVHKNGTWAAQKIIDTAKLPAQIHLICESIKPYVPALLLDQFGNYVVQCCLSLGPSQNQFIFDAIVGSCWEIAQGRFGARAVRATLESPHVTKRQQKYVAASLVQHALLLSTNANGALLLIWLLDTSGIPGRYRALAPRLLPHLARLCTHKLASLTILKLINQRQEPDARNIILDALFSTSQNTEATEEILHDQVHGVSLIQKILSSSYIELRERQRIAERVKQMLQKLKLQHIQGYKRLMEEINMVMVDSVPSGSLGASIPSQFSINPSLAAALHSKYLVGINNENEPSNPTATMMTDIYAAAASIVNHNTKEN</sequence>
<gene>
    <name evidence="7" type="ORF">G6F51_010623</name>
</gene>
<dbReference type="Pfam" id="PF00076">
    <property type="entry name" value="RRM_1"/>
    <property type="match status" value="2"/>
</dbReference>
<dbReference type="InterPro" id="IPR011989">
    <property type="entry name" value="ARM-like"/>
</dbReference>
<dbReference type="InterPro" id="IPR035979">
    <property type="entry name" value="RBD_domain_sf"/>
</dbReference>
<evidence type="ECO:0000313" key="7">
    <source>
        <dbReference type="EMBL" id="KAG1537019.1"/>
    </source>
</evidence>
<feature type="compositionally biased region" description="Basic residues" evidence="4">
    <location>
        <begin position="149"/>
        <end position="159"/>
    </location>
</feature>
<dbReference type="PANTHER" id="PTHR47093">
    <property type="entry name" value="PROTEIN JSN1-RELATED"/>
    <property type="match status" value="1"/>
</dbReference>
<name>A0A9P6Y169_RHIOR</name>
<dbReference type="SUPFAM" id="SSF54928">
    <property type="entry name" value="RNA-binding domain, RBD"/>
    <property type="match status" value="1"/>
</dbReference>
<dbReference type="InterPro" id="IPR052645">
    <property type="entry name" value="Pumilio_domain_protein"/>
</dbReference>
<reference evidence="7" key="1">
    <citation type="journal article" date="2020" name="Microb. Genom.">
        <title>Genetic diversity of clinical and environmental Mucorales isolates obtained from an investigation of mucormycosis cases among solid organ transplant recipients.</title>
        <authorList>
            <person name="Nguyen M.H."/>
            <person name="Kaul D."/>
            <person name="Muto C."/>
            <person name="Cheng S.J."/>
            <person name="Richter R.A."/>
            <person name="Bruno V.M."/>
            <person name="Liu G."/>
            <person name="Beyhan S."/>
            <person name="Sundermann A.J."/>
            <person name="Mounaud S."/>
            <person name="Pasculle A.W."/>
            <person name="Nierman W.C."/>
            <person name="Driscoll E."/>
            <person name="Cumbie R."/>
            <person name="Clancy C.J."/>
            <person name="Dupont C.L."/>
        </authorList>
    </citation>
    <scope>NUCLEOTIDE SEQUENCE</scope>
    <source>
        <strain evidence="7">GL16</strain>
    </source>
</reference>
<feature type="domain" description="RRM" evidence="5">
    <location>
        <begin position="274"/>
        <end position="349"/>
    </location>
</feature>
<dbReference type="PANTHER" id="PTHR47093:SF1">
    <property type="entry name" value="PROTEIN JSN1-RELATED"/>
    <property type="match status" value="1"/>
</dbReference>
<proteinExistence type="predicted"/>
<dbReference type="InterPro" id="IPR016024">
    <property type="entry name" value="ARM-type_fold"/>
</dbReference>
<comment type="caution">
    <text evidence="7">The sequence shown here is derived from an EMBL/GenBank/DDBJ whole genome shotgun (WGS) entry which is preliminary data.</text>
</comment>
<dbReference type="SUPFAM" id="SSF48371">
    <property type="entry name" value="ARM repeat"/>
    <property type="match status" value="1"/>
</dbReference>
<dbReference type="PROSITE" id="PS50102">
    <property type="entry name" value="RRM"/>
    <property type="match status" value="2"/>
</dbReference>
<dbReference type="OrthoDB" id="2017782at2759"/>
<evidence type="ECO:0000256" key="2">
    <source>
        <dbReference type="PROSITE-ProRule" id="PRU00176"/>
    </source>
</evidence>
<dbReference type="GO" id="GO:0000288">
    <property type="term" value="P:nuclear-transcribed mRNA catabolic process, deadenylation-dependent decay"/>
    <property type="evidence" value="ECO:0007669"/>
    <property type="project" value="TreeGrafter"/>
</dbReference>
<evidence type="ECO:0000259" key="5">
    <source>
        <dbReference type="PROSITE" id="PS50102"/>
    </source>
</evidence>
<feature type="repeat" description="Pumilio" evidence="3">
    <location>
        <begin position="557"/>
        <end position="592"/>
    </location>
</feature>
<evidence type="ECO:0000256" key="3">
    <source>
        <dbReference type="PROSITE-ProRule" id="PRU00317"/>
    </source>
</evidence>
<feature type="repeat" description="Pumilio" evidence="3">
    <location>
        <begin position="630"/>
        <end position="668"/>
    </location>
</feature>
<dbReference type="CDD" id="cd00590">
    <property type="entry name" value="RRM_SF"/>
    <property type="match status" value="1"/>
</dbReference>
<dbReference type="Gene3D" id="3.30.70.330">
    <property type="match status" value="2"/>
</dbReference>
<dbReference type="SMART" id="SM00360">
    <property type="entry name" value="RRM"/>
    <property type="match status" value="2"/>
</dbReference>
<dbReference type="InterPro" id="IPR001313">
    <property type="entry name" value="Pumilio_RNA-bd_rpt"/>
</dbReference>
<feature type="domain" description="RRM" evidence="5">
    <location>
        <begin position="367"/>
        <end position="442"/>
    </location>
</feature>